<comment type="caution">
    <text evidence="2">The sequence shown here is derived from an EMBL/GenBank/DDBJ whole genome shotgun (WGS) entry which is preliminary data.</text>
</comment>
<name>A0AAV4AEP1_9GAST</name>
<evidence type="ECO:0000313" key="2">
    <source>
        <dbReference type="EMBL" id="GFO05462.1"/>
    </source>
</evidence>
<accession>A0AAV4AEP1</accession>
<keyword evidence="3" id="KW-1185">Reference proteome</keyword>
<protein>
    <submittedName>
        <fullName evidence="2">Uncharacterized protein</fullName>
    </submittedName>
</protein>
<sequence length="80" mass="9334">MHRIPDPRARTAQEFPTYQDRSTCTRISMAAHERCTCKRSMIVTACRRTSTTLIRTHEQESFDTHKVQENSDGRENDAQH</sequence>
<dbReference type="Proteomes" id="UP000735302">
    <property type="component" value="Unassembled WGS sequence"/>
</dbReference>
<feature type="region of interest" description="Disordered" evidence="1">
    <location>
        <begin position="57"/>
        <end position="80"/>
    </location>
</feature>
<dbReference type="EMBL" id="BLXT01003748">
    <property type="protein sequence ID" value="GFO05462.1"/>
    <property type="molecule type" value="Genomic_DNA"/>
</dbReference>
<evidence type="ECO:0000256" key="1">
    <source>
        <dbReference type="SAM" id="MobiDB-lite"/>
    </source>
</evidence>
<organism evidence="2 3">
    <name type="scientific">Plakobranchus ocellatus</name>
    <dbReference type="NCBI Taxonomy" id="259542"/>
    <lineage>
        <taxon>Eukaryota</taxon>
        <taxon>Metazoa</taxon>
        <taxon>Spiralia</taxon>
        <taxon>Lophotrochozoa</taxon>
        <taxon>Mollusca</taxon>
        <taxon>Gastropoda</taxon>
        <taxon>Heterobranchia</taxon>
        <taxon>Euthyneura</taxon>
        <taxon>Panpulmonata</taxon>
        <taxon>Sacoglossa</taxon>
        <taxon>Placobranchoidea</taxon>
        <taxon>Plakobranchidae</taxon>
        <taxon>Plakobranchus</taxon>
    </lineage>
</organism>
<reference evidence="2 3" key="1">
    <citation type="journal article" date="2021" name="Elife">
        <title>Chloroplast acquisition without the gene transfer in kleptoplastic sea slugs, Plakobranchus ocellatus.</title>
        <authorList>
            <person name="Maeda T."/>
            <person name="Takahashi S."/>
            <person name="Yoshida T."/>
            <person name="Shimamura S."/>
            <person name="Takaki Y."/>
            <person name="Nagai Y."/>
            <person name="Toyoda A."/>
            <person name="Suzuki Y."/>
            <person name="Arimoto A."/>
            <person name="Ishii H."/>
            <person name="Satoh N."/>
            <person name="Nishiyama T."/>
            <person name="Hasebe M."/>
            <person name="Maruyama T."/>
            <person name="Minagawa J."/>
            <person name="Obokata J."/>
            <person name="Shigenobu S."/>
        </authorList>
    </citation>
    <scope>NUCLEOTIDE SEQUENCE [LARGE SCALE GENOMIC DNA]</scope>
</reference>
<dbReference type="AlphaFoldDB" id="A0AAV4AEP1"/>
<gene>
    <name evidence="2" type="ORF">PoB_003196700</name>
</gene>
<proteinExistence type="predicted"/>
<evidence type="ECO:0000313" key="3">
    <source>
        <dbReference type="Proteomes" id="UP000735302"/>
    </source>
</evidence>